<dbReference type="EMBL" id="ML210156">
    <property type="protein sequence ID" value="TFK28408.1"/>
    <property type="molecule type" value="Genomic_DNA"/>
</dbReference>
<name>A0A5C3L6P7_COPMA</name>
<evidence type="ECO:0008006" key="4">
    <source>
        <dbReference type="Google" id="ProtNLM"/>
    </source>
</evidence>
<keyword evidence="1" id="KW-0732">Signal</keyword>
<dbReference type="PANTHER" id="PTHR38847:SF1">
    <property type="entry name" value="PSEUDOURIDINE SYNTHASE RSUA_RLUA-LIKE DOMAIN-CONTAINING PROTEIN"/>
    <property type="match status" value="1"/>
</dbReference>
<dbReference type="AlphaFoldDB" id="A0A5C3L6P7"/>
<accession>A0A5C3L6P7</accession>
<evidence type="ECO:0000313" key="3">
    <source>
        <dbReference type="Proteomes" id="UP000307440"/>
    </source>
</evidence>
<feature type="chain" id="PRO_5023125734" description="Secreted protein" evidence="1">
    <location>
        <begin position="19"/>
        <end position="213"/>
    </location>
</feature>
<gene>
    <name evidence="2" type="ORF">FA15DRAFT_665370</name>
</gene>
<feature type="signal peptide" evidence="1">
    <location>
        <begin position="1"/>
        <end position="18"/>
    </location>
</feature>
<organism evidence="2 3">
    <name type="scientific">Coprinopsis marcescibilis</name>
    <name type="common">Agaric fungus</name>
    <name type="synonym">Psathyrella marcescibilis</name>
    <dbReference type="NCBI Taxonomy" id="230819"/>
    <lineage>
        <taxon>Eukaryota</taxon>
        <taxon>Fungi</taxon>
        <taxon>Dikarya</taxon>
        <taxon>Basidiomycota</taxon>
        <taxon>Agaricomycotina</taxon>
        <taxon>Agaricomycetes</taxon>
        <taxon>Agaricomycetidae</taxon>
        <taxon>Agaricales</taxon>
        <taxon>Agaricineae</taxon>
        <taxon>Psathyrellaceae</taxon>
        <taxon>Coprinopsis</taxon>
    </lineage>
</organism>
<reference evidence="2 3" key="1">
    <citation type="journal article" date="2019" name="Nat. Ecol. Evol.">
        <title>Megaphylogeny resolves global patterns of mushroom evolution.</title>
        <authorList>
            <person name="Varga T."/>
            <person name="Krizsan K."/>
            <person name="Foldi C."/>
            <person name="Dima B."/>
            <person name="Sanchez-Garcia M."/>
            <person name="Sanchez-Ramirez S."/>
            <person name="Szollosi G.J."/>
            <person name="Szarkandi J.G."/>
            <person name="Papp V."/>
            <person name="Albert L."/>
            <person name="Andreopoulos W."/>
            <person name="Angelini C."/>
            <person name="Antonin V."/>
            <person name="Barry K.W."/>
            <person name="Bougher N.L."/>
            <person name="Buchanan P."/>
            <person name="Buyck B."/>
            <person name="Bense V."/>
            <person name="Catcheside P."/>
            <person name="Chovatia M."/>
            <person name="Cooper J."/>
            <person name="Damon W."/>
            <person name="Desjardin D."/>
            <person name="Finy P."/>
            <person name="Geml J."/>
            <person name="Haridas S."/>
            <person name="Hughes K."/>
            <person name="Justo A."/>
            <person name="Karasinski D."/>
            <person name="Kautmanova I."/>
            <person name="Kiss B."/>
            <person name="Kocsube S."/>
            <person name="Kotiranta H."/>
            <person name="LaButti K.M."/>
            <person name="Lechner B.E."/>
            <person name="Liimatainen K."/>
            <person name="Lipzen A."/>
            <person name="Lukacs Z."/>
            <person name="Mihaltcheva S."/>
            <person name="Morgado L.N."/>
            <person name="Niskanen T."/>
            <person name="Noordeloos M.E."/>
            <person name="Ohm R.A."/>
            <person name="Ortiz-Santana B."/>
            <person name="Ovrebo C."/>
            <person name="Racz N."/>
            <person name="Riley R."/>
            <person name="Savchenko A."/>
            <person name="Shiryaev A."/>
            <person name="Soop K."/>
            <person name="Spirin V."/>
            <person name="Szebenyi C."/>
            <person name="Tomsovsky M."/>
            <person name="Tulloss R.E."/>
            <person name="Uehling J."/>
            <person name="Grigoriev I.V."/>
            <person name="Vagvolgyi C."/>
            <person name="Papp T."/>
            <person name="Martin F.M."/>
            <person name="Miettinen O."/>
            <person name="Hibbett D.S."/>
            <person name="Nagy L.G."/>
        </authorList>
    </citation>
    <scope>NUCLEOTIDE SEQUENCE [LARGE SCALE GENOMIC DNA]</scope>
    <source>
        <strain evidence="2 3">CBS 121175</strain>
    </source>
</reference>
<dbReference type="Proteomes" id="UP000307440">
    <property type="component" value="Unassembled WGS sequence"/>
</dbReference>
<evidence type="ECO:0000256" key="1">
    <source>
        <dbReference type="SAM" id="SignalP"/>
    </source>
</evidence>
<dbReference type="InterPro" id="IPR025649">
    <property type="entry name" value="DUF4360"/>
</dbReference>
<dbReference type="Pfam" id="PF14273">
    <property type="entry name" value="DUF4360"/>
    <property type="match status" value="1"/>
</dbReference>
<sequence length="213" mass="22637">MLAAAFVLASQLLAAAAAALPQAREELALLAVPPPGFEITGFTSVGSGCPNPSTVQWIDDDKKGLSTIFSHMAAEIGPEVPASSNFKFCSVNLTASVPDGYAFGIINIKGSGHRAVGWETSAARRISYQWFDSPTSAHGGNDWYNTNSGPFDTLTEFGAITLFSACGDRAATVNVTETIKVALFNPWDIVKDPKPEGSLILDSSYYEFAFKTC</sequence>
<proteinExistence type="predicted"/>
<evidence type="ECO:0000313" key="2">
    <source>
        <dbReference type="EMBL" id="TFK28408.1"/>
    </source>
</evidence>
<protein>
    <recommendedName>
        <fullName evidence="4">Secreted protein</fullName>
    </recommendedName>
</protein>
<dbReference type="PANTHER" id="PTHR38847">
    <property type="match status" value="1"/>
</dbReference>
<dbReference type="STRING" id="230819.A0A5C3L6P7"/>
<keyword evidence="3" id="KW-1185">Reference proteome</keyword>